<dbReference type="AlphaFoldDB" id="A0A0A9CF81"/>
<accession>A0A0A9CF81</accession>
<name>A0A0A9CF81_ARUDO</name>
<proteinExistence type="predicted"/>
<protein>
    <submittedName>
        <fullName evidence="1">Uncharacterized protein</fullName>
    </submittedName>
</protein>
<organism evidence="1">
    <name type="scientific">Arundo donax</name>
    <name type="common">Giant reed</name>
    <name type="synonym">Donax arundinaceus</name>
    <dbReference type="NCBI Taxonomy" id="35708"/>
    <lineage>
        <taxon>Eukaryota</taxon>
        <taxon>Viridiplantae</taxon>
        <taxon>Streptophyta</taxon>
        <taxon>Embryophyta</taxon>
        <taxon>Tracheophyta</taxon>
        <taxon>Spermatophyta</taxon>
        <taxon>Magnoliopsida</taxon>
        <taxon>Liliopsida</taxon>
        <taxon>Poales</taxon>
        <taxon>Poaceae</taxon>
        <taxon>PACMAD clade</taxon>
        <taxon>Arundinoideae</taxon>
        <taxon>Arundineae</taxon>
        <taxon>Arundo</taxon>
    </lineage>
</organism>
<dbReference type="EMBL" id="GBRH01227753">
    <property type="protein sequence ID" value="JAD70142.1"/>
    <property type="molecule type" value="Transcribed_RNA"/>
</dbReference>
<reference evidence="1" key="1">
    <citation type="submission" date="2014-09" db="EMBL/GenBank/DDBJ databases">
        <authorList>
            <person name="Magalhaes I.L.F."/>
            <person name="Oliveira U."/>
            <person name="Santos F.R."/>
            <person name="Vidigal T.H.D.A."/>
            <person name="Brescovit A.D."/>
            <person name="Santos A.J."/>
        </authorList>
    </citation>
    <scope>NUCLEOTIDE SEQUENCE</scope>
    <source>
        <tissue evidence="1">Shoot tissue taken approximately 20 cm above the soil surface</tissue>
    </source>
</reference>
<reference evidence="1" key="2">
    <citation type="journal article" date="2015" name="Data Brief">
        <title>Shoot transcriptome of the giant reed, Arundo donax.</title>
        <authorList>
            <person name="Barrero R.A."/>
            <person name="Guerrero F.D."/>
            <person name="Moolhuijzen P."/>
            <person name="Goolsby J.A."/>
            <person name="Tidwell J."/>
            <person name="Bellgard S.E."/>
            <person name="Bellgard M.I."/>
        </authorList>
    </citation>
    <scope>NUCLEOTIDE SEQUENCE</scope>
    <source>
        <tissue evidence="1">Shoot tissue taken approximately 20 cm above the soil surface</tissue>
    </source>
</reference>
<evidence type="ECO:0000313" key="1">
    <source>
        <dbReference type="EMBL" id="JAD70142.1"/>
    </source>
</evidence>
<sequence length="17" mass="2018">MRKLRPTSYTHTLTCLP</sequence>